<dbReference type="Proteomes" id="UP000319663">
    <property type="component" value="Unassembled WGS sequence"/>
</dbReference>
<feature type="transmembrane region" description="Helical" evidence="7">
    <location>
        <begin position="52"/>
        <end position="75"/>
    </location>
</feature>
<accession>A0A507R0X0</accession>
<dbReference type="OrthoDB" id="10017208at2759"/>
<dbReference type="PANTHER" id="PTHR33048:SF64">
    <property type="entry name" value="INTEGRAL MEMBRANE PROTEIN"/>
    <property type="match status" value="1"/>
</dbReference>
<dbReference type="InterPro" id="IPR049326">
    <property type="entry name" value="Rhodopsin_dom_fungi"/>
</dbReference>
<evidence type="ECO:0000313" key="9">
    <source>
        <dbReference type="EMBL" id="TQB74918.1"/>
    </source>
</evidence>
<evidence type="ECO:0000256" key="7">
    <source>
        <dbReference type="SAM" id="Phobius"/>
    </source>
</evidence>
<feature type="transmembrane region" description="Helical" evidence="7">
    <location>
        <begin position="232"/>
        <end position="251"/>
    </location>
</feature>
<protein>
    <recommendedName>
        <fullName evidence="8">Rhodopsin domain-containing protein</fullName>
    </recommendedName>
</protein>
<feature type="transmembrane region" description="Helical" evidence="7">
    <location>
        <begin position="130"/>
        <end position="153"/>
    </location>
</feature>
<evidence type="ECO:0000256" key="3">
    <source>
        <dbReference type="ARBA" id="ARBA00022989"/>
    </source>
</evidence>
<feature type="transmembrane region" description="Helical" evidence="7">
    <location>
        <begin position="173"/>
        <end position="197"/>
    </location>
</feature>
<dbReference type="GO" id="GO:0016020">
    <property type="term" value="C:membrane"/>
    <property type="evidence" value="ECO:0007669"/>
    <property type="project" value="UniProtKB-SubCell"/>
</dbReference>
<sequence length="411" mass="45503">MTWVHNLQRHDPHNRIARIIGISLAFSIAAFSAVCLRFYVRWRTQRQPWVDDYAALLTAGLALGYAGIAVAQTRWGLGLSMEYFPPQNVITFSKIQYAGGPVYTLALLGFKVALLSSYLRIGGFVRRYRLTVILVIVVCVVNQLIFTFLLCFACRPVAKQWDPSIPGRCINTIASYFSLAGTSLAFDIIIIALPLPVLWRLQLQTRQKVWLMFLLTGVQGLTEVQPKLALTAIFALGFFVTVIQVIRIFTISRLRNYADSQPIVIWSIVEISLATMISCIPTYGPLFRSLAINFSSYRNRPSGPSCGVGFTHRHGTGTGTRSREKSGRRSVLRSGDSSSVCTYTAYQLGGDGDEPRPYDNSLPHSTLVVTGKTNGRAGFGFADTESEEHMLGPVGGNLHIHTTTEVTVERD</sequence>
<keyword evidence="2 7" id="KW-0812">Transmembrane</keyword>
<name>A0A507R0X0_MONPU</name>
<keyword evidence="10" id="KW-1185">Reference proteome</keyword>
<dbReference type="Pfam" id="PF20684">
    <property type="entry name" value="Fung_rhodopsin"/>
    <property type="match status" value="2"/>
</dbReference>
<evidence type="ECO:0000256" key="5">
    <source>
        <dbReference type="ARBA" id="ARBA00038359"/>
    </source>
</evidence>
<feature type="region of interest" description="Disordered" evidence="6">
    <location>
        <begin position="305"/>
        <end position="336"/>
    </location>
</feature>
<keyword evidence="4 7" id="KW-0472">Membrane</keyword>
<evidence type="ECO:0000259" key="8">
    <source>
        <dbReference type="Pfam" id="PF20684"/>
    </source>
</evidence>
<dbReference type="InterPro" id="IPR052337">
    <property type="entry name" value="SAT4-like"/>
</dbReference>
<reference evidence="9 10" key="1">
    <citation type="submission" date="2019-06" db="EMBL/GenBank/DDBJ databases">
        <title>Wine fermentation using esterase from Monascus purpureus.</title>
        <authorList>
            <person name="Geng C."/>
            <person name="Zhang Y."/>
        </authorList>
    </citation>
    <scope>NUCLEOTIDE SEQUENCE [LARGE SCALE GENOMIC DNA]</scope>
    <source>
        <strain evidence="9">HQ1</strain>
    </source>
</reference>
<feature type="domain" description="Rhodopsin" evidence="8">
    <location>
        <begin position="224"/>
        <end position="288"/>
    </location>
</feature>
<feature type="transmembrane region" description="Helical" evidence="7">
    <location>
        <begin position="95"/>
        <end position="118"/>
    </location>
</feature>
<gene>
    <name evidence="9" type="ORF">MPDQ_003949</name>
</gene>
<evidence type="ECO:0000256" key="4">
    <source>
        <dbReference type="ARBA" id="ARBA00023136"/>
    </source>
</evidence>
<keyword evidence="3 7" id="KW-1133">Transmembrane helix</keyword>
<feature type="transmembrane region" description="Helical" evidence="7">
    <location>
        <begin position="263"/>
        <end position="284"/>
    </location>
</feature>
<dbReference type="PANTHER" id="PTHR33048">
    <property type="entry name" value="PTH11-LIKE INTEGRAL MEMBRANE PROTEIN (AFU_ORTHOLOGUE AFUA_5G11245)"/>
    <property type="match status" value="1"/>
</dbReference>
<evidence type="ECO:0000256" key="2">
    <source>
        <dbReference type="ARBA" id="ARBA00022692"/>
    </source>
</evidence>
<comment type="caution">
    <text evidence="9">The sequence shown here is derived from an EMBL/GenBank/DDBJ whole genome shotgun (WGS) entry which is preliminary data.</text>
</comment>
<evidence type="ECO:0000256" key="1">
    <source>
        <dbReference type="ARBA" id="ARBA00004141"/>
    </source>
</evidence>
<comment type="similarity">
    <text evidence="5">Belongs to the SAT4 family.</text>
</comment>
<feature type="transmembrane region" description="Helical" evidence="7">
    <location>
        <begin position="16"/>
        <end position="40"/>
    </location>
</feature>
<organism evidence="9 10">
    <name type="scientific">Monascus purpureus</name>
    <name type="common">Red mold</name>
    <name type="synonym">Monascus anka</name>
    <dbReference type="NCBI Taxonomy" id="5098"/>
    <lineage>
        <taxon>Eukaryota</taxon>
        <taxon>Fungi</taxon>
        <taxon>Dikarya</taxon>
        <taxon>Ascomycota</taxon>
        <taxon>Pezizomycotina</taxon>
        <taxon>Eurotiomycetes</taxon>
        <taxon>Eurotiomycetidae</taxon>
        <taxon>Eurotiales</taxon>
        <taxon>Aspergillaceae</taxon>
        <taxon>Monascus</taxon>
    </lineage>
</organism>
<evidence type="ECO:0000256" key="6">
    <source>
        <dbReference type="SAM" id="MobiDB-lite"/>
    </source>
</evidence>
<dbReference type="EMBL" id="VIFY01000025">
    <property type="protein sequence ID" value="TQB74918.1"/>
    <property type="molecule type" value="Genomic_DNA"/>
</dbReference>
<comment type="subcellular location">
    <subcellularLocation>
        <location evidence="1">Membrane</location>
        <topology evidence="1">Multi-pass membrane protein</topology>
    </subcellularLocation>
</comment>
<proteinExistence type="inferred from homology"/>
<feature type="domain" description="Rhodopsin" evidence="8">
    <location>
        <begin position="36"/>
        <end position="215"/>
    </location>
</feature>
<evidence type="ECO:0000313" key="10">
    <source>
        <dbReference type="Proteomes" id="UP000319663"/>
    </source>
</evidence>
<dbReference type="AlphaFoldDB" id="A0A507R0X0"/>